<evidence type="ECO:0000313" key="3">
    <source>
        <dbReference type="Proteomes" id="UP000320216"/>
    </source>
</evidence>
<name>A0A5B8M5U7_9MICO</name>
<accession>A0A5B8M5U7</accession>
<organism evidence="2 3">
    <name type="scientific">Humibacter ginsenosidimutans</name>
    <dbReference type="NCBI Taxonomy" id="2599293"/>
    <lineage>
        <taxon>Bacteria</taxon>
        <taxon>Bacillati</taxon>
        <taxon>Actinomycetota</taxon>
        <taxon>Actinomycetes</taxon>
        <taxon>Micrococcales</taxon>
        <taxon>Microbacteriaceae</taxon>
        <taxon>Humibacter</taxon>
    </lineage>
</organism>
<dbReference type="CDD" id="cd04301">
    <property type="entry name" value="NAT_SF"/>
    <property type="match status" value="1"/>
</dbReference>
<keyword evidence="3" id="KW-1185">Reference proteome</keyword>
<dbReference type="AlphaFoldDB" id="A0A5B8M5U7"/>
<dbReference type="EMBL" id="CP042305">
    <property type="protein sequence ID" value="QDZ15997.1"/>
    <property type="molecule type" value="Genomic_DNA"/>
</dbReference>
<evidence type="ECO:0000313" key="2">
    <source>
        <dbReference type="EMBL" id="QDZ15997.1"/>
    </source>
</evidence>
<dbReference type="InterPro" id="IPR016181">
    <property type="entry name" value="Acyl_CoA_acyltransferase"/>
</dbReference>
<dbReference type="Pfam" id="PF00583">
    <property type="entry name" value="Acetyltransf_1"/>
    <property type="match status" value="1"/>
</dbReference>
<dbReference type="OrthoDB" id="3239945at2"/>
<dbReference type="Proteomes" id="UP000320216">
    <property type="component" value="Chromosome"/>
</dbReference>
<proteinExistence type="predicted"/>
<dbReference type="GO" id="GO:0016747">
    <property type="term" value="F:acyltransferase activity, transferring groups other than amino-acyl groups"/>
    <property type="evidence" value="ECO:0007669"/>
    <property type="project" value="InterPro"/>
</dbReference>
<protein>
    <submittedName>
        <fullName evidence="2">GNAT family N-acetyltransferase</fullName>
    </submittedName>
</protein>
<reference evidence="2 3" key="1">
    <citation type="submission" date="2019-07" db="EMBL/GenBank/DDBJ databases">
        <title>Full genome sequence of Humibacter sp. WJ7-1.</title>
        <authorList>
            <person name="Im W.-T."/>
        </authorList>
    </citation>
    <scope>NUCLEOTIDE SEQUENCE [LARGE SCALE GENOMIC DNA]</scope>
    <source>
        <strain evidence="2 3">WJ7-1</strain>
    </source>
</reference>
<dbReference type="SUPFAM" id="SSF55729">
    <property type="entry name" value="Acyl-CoA N-acyltransferases (Nat)"/>
    <property type="match status" value="1"/>
</dbReference>
<dbReference type="InterPro" id="IPR000182">
    <property type="entry name" value="GNAT_dom"/>
</dbReference>
<dbReference type="Gene3D" id="3.40.630.30">
    <property type="match status" value="1"/>
</dbReference>
<dbReference type="RefSeq" id="WP_146322001.1">
    <property type="nucleotide sequence ID" value="NZ_CP042305.1"/>
</dbReference>
<gene>
    <name evidence="2" type="ORF">FPZ11_15550</name>
</gene>
<dbReference type="PROSITE" id="PS51186">
    <property type="entry name" value="GNAT"/>
    <property type="match status" value="1"/>
</dbReference>
<keyword evidence="2" id="KW-0808">Transferase</keyword>
<feature type="domain" description="N-acetyltransferase" evidence="1">
    <location>
        <begin position="25"/>
        <end position="196"/>
    </location>
</feature>
<sequence>MARRIQLDGASIEVVPAYDHWDGFYDVVGVKKPDGRGCWCMSYRDTRAGIDPAAYMKNECENEPGPGVLAYVDGEPAGWCSIAPRSSYRRLMNSRTIPFVDDEEAWSIVCFVVKPAYRRQGLMLTLLDGAVRHARDHGASVVEGYPIDLSGQGRVDMISGYVGSTDLFERAGFERAALTSSHIGGRDRWVMRKRLA</sequence>
<dbReference type="KEGG" id="huw:FPZ11_15550"/>
<evidence type="ECO:0000259" key="1">
    <source>
        <dbReference type="PROSITE" id="PS51186"/>
    </source>
</evidence>